<dbReference type="GO" id="GO:0016020">
    <property type="term" value="C:membrane"/>
    <property type="evidence" value="ECO:0007669"/>
    <property type="project" value="UniProtKB-SubCell"/>
</dbReference>
<keyword evidence="5 6" id="KW-0472">Membrane</keyword>
<accession>A0A1G8NM58</accession>
<dbReference type="AlphaFoldDB" id="A0A1G8NM58"/>
<evidence type="ECO:0000313" key="7">
    <source>
        <dbReference type="EMBL" id="SDI81273.1"/>
    </source>
</evidence>
<evidence type="ECO:0000256" key="5">
    <source>
        <dbReference type="ARBA" id="ARBA00023136"/>
    </source>
</evidence>
<dbReference type="CDD" id="cd10336">
    <property type="entry name" value="SLC6sbd_Tyt1-Like"/>
    <property type="match status" value="1"/>
</dbReference>
<dbReference type="PRINTS" id="PR00176">
    <property type="entry name" value="NANEUSMPORT"/>
</dbReference>
<dbReference type="Proteomes" id="UP000198853">
    <property type="component" value="Unassembled WGS sequence"/>
</dbReference>
<dbReference type="PROSITE" id="PS50267">
    <property type="entry name" value="NA_NEUROTRAN_SYMP_3"/>
    <property type="match status" value="1"/>
</dbReference>
<evidence type="ECO:0000256" key="1">
    <source>
        <dbReference type="ARBA" id="ARBA00004141"/>
    </source>
</evidence>
<protein>
    <submittedName>
        <fullName evidence="7">Neurotransmitter:Na+ symporter, NSS family</fullName>
    </submittedName>
</protein>
<dbReference type="EMBL" id="FNEN01000006">
    <property type="protein sequence ID" value="SDI81273.1"/>
    <property type="molecule type" value="Genomic_DNA"/>
</dbReference>
<evidence type="ECO:0000256" key="3">
    <source>
        <dbReference type="ARBA" id="ARBA00022692"/>
    </source>
</evidence>
<dbReference type="OrthoDB" id="9762833at2"/>
<feature type="transmembrane region" description="Helical" evidence="6">
    <location>
        <begin position="420"/>
        <end position="443"/>
    </location>
</feature>
<reference evidence="7 8" key="1">
    <citation type="submission" date="2016-10" db="EMBL/GenBank/DDBJ databases">
        <authorList>
            <person name="de Groot N.N."/>
        </authorList>
    </citation>
    <scope>NUCLEOTIDE SEQUENCE [LARGE SCALE GENOMIC DNA]</scope>
    <source>
        <strain evidence="7 8">DSM 21771</strain>
    </source>
</reference>
<keyword evidence="3 6" id="KW-0812">Transmembrane</keyword>
<feature type="transmembrane region" description="Helical" evidence="6">
    <location>
        <begin position="221"/>
        <end position="240"/>
    </location>
</feature>
<dbReference type="PANTHER" id="PTHR42948:SF1">
    <property type="entry name" value="TRANSPORTER"/>
    <property type="match status" value="1"/>
</dbReference>
<dbReference type="Gene3D" id="1.20.1740.10">
    <property type="entry name" value="Amino acid/polyamine transporter I"/>
    <property type="match status" value="1"/>
</dbReference>
<feature type="transmembrane region" description="Helical" evidence="6">
    <location>
        <begin position="131"/>
        <end position="158"/>
    </location>
</feature>
<feature type="transmembrane region" description="Helical" evidence="6">
    <location>
        <begin position="380"/>
        <end position="399"/>
    </location>
</feature>
<gene>
    <name evidence="7" type="ORF">SAMN04488123_106148</name>
</gene>
<feature type="transmembrane region" description="Helical" evidence="6">
    <location>
        <begin position="41"/>
        <end position="63"/>
    </location>
</feature>
<feature type="transmembrane region" description="Helical" evidence="6">
    <location>
        <begin position="252"/>
        <end position="274"/>
    </location>
</feature>
<dbReference type="SUPFAM" id="SSF161070">
    <property type="entry name" value="SNF-like"/>
    <property type="match status" value="1"/>
</dbReference>
<keyword evidence="4 6" id="KW-1133">Transmembrane helix</keyword>
<dbReference type="RefSeq" id="WP_090398155.1">
    <property type="nucleotide sequence ID" value="NZ_FNEN01000006.1"/>
</dbReference>
<organism evidence="7 8">
    <name type="scientific">Natribacillus halophilus</name>
    <dbReference type="NCBI Taxonomy" id="549003"/>
    <lineage>
        <taxon>Bacteria</taxon>
        <taxon>Bacillati</taxon>
        <taxon>Bacillota</taxon>
        <taxon>Bacilli</taxon>
        <taxon>Bacillales</taxon>
        <taxon>Bacillaceae</taxon>
        <taxon>Natribacillus</taxon>
    </lineage>
</organism>
<dbReference type="InterPro" id="IPR037272">
    <property type="entry name" value="SNS_sf"/>
</dbReference>
<dbReference type="InterPro" id="IPR000175">
    <property type="entry name" value="Na/ntran_symport"/>
</dbReference>
<feature type="transmembrane region" description="Helical" evidence="6">
    <location>
        <begin position="342"/>
        <end position="360"/>
    </location>
</feature>
<feature type="transmembrane region" description="Helical" evidence="6">
    <location>
        <begin position="170"/>
        <end position="190"/>
    </location>
</feature>
<evidence type="ECO:0000313" key="8">
    <source>
        <dbReference type="Proteomes" id="UP000198853"/>
    </source>
</evidence>
<dbReference type="NCBIfam" id="NF037979">
    <property type="entry name" value="Na_transp"/>
    <property type="match status" value="1"/>
</dbReference>
<name>A0A1G8NM58_9BACI</name>
<evidence type="ECO:0000256" key="2">
    <source>
        <dbReference type="ARBA" id="ARBA00022448"/>
    </source>
</evidence>
<evidence type="ECO:0000256" key="6">
    <source>
        <dbReference type="SAM" id="Phobius"/>
    </source>
</evidence>
<keyword evidence="8" id="KW-1185">Reference proteome</keyword>
<comment type="subcellular location">
    <subcellularLocation>
        <location evidence="1">Membrane</location>
        <topology evidence="1">Multi-pass membrane protein</topology>
    </subcellularLocation>
</comment>
<feature type="transmembrane region" description="Helical" evidence="6">
    <location>
        <begin position="84"/>
        <end position="111"/>
    </location>
</feature>
<dbReference type="InterPro" id="IPR047218">
    <property type="entry name" value="YocR/YhdH-like"/>
</dbReference>
<evidence type="ECO:0000256" key="4">
    <source>
        <dbReference type="ARBA" id="ARBA00022989"/>
    </source>
</evidence>
<proteinExistence type="predicted"/>
<sequence>MATEHWRSRIGFILAAAGSAIGLGTVWRLPYVAGTEGGGAFFLIFLVLLLTLGSALLLTEFVLGRHTQEGAIRAYKSVAPKGQWQLIGILGMVSAFLLLSFYSVVGGWIIAFLVRSLGGQVTSPPDGDYTALFAAITSNPWEVGAAHLAFMVMTILVVQQGIRKGIEKASVYMMPALFILFAVLVVRSLTLDGAWEGVVFFLQPDLSAISGSTLLEALGQAFFSLSLGVSVMVTYSSYLGKSENLPRSAWSVILLTILIAFMAGLVIFPGVFAFDLQPDEGPELIFTVLPAVFGELAFGEMFFLLFMILMLFATLTSAFSLVEIVVAPLIRGKEKKNRVKMTWIVGLLIFAMGIPSNLSFGLLADWTVFGDIFFNQIDYLVSNILLPTGALLISLFVSWKMRKVDLREELLRGSQRGPMFFNIWLFTVRYIVPIAIVVVFISLI</sequence>
<feature type="transmembrane region" description="Helical" evidence="6">
    <location>
        <begin position="12"/>
        <end position="29"/>
    </location>
</feature>
<dbReference type="PANTHER" id="PTHR42948">
    <property type="entry name" value="TRANSPORTER"/>
    <property type="match status" value="1"/>
</dbReference>
<dbReference type="Pfam" id="PF00209">
    <property type="entry name" value="SNF"/>
    <property type="match status" value="2"/>
</dbReference>
<feature type="transmembrane region" description="Helical" evidence="6">
    <location>
        <begin position="302"/>
        <end position="330"/>
    </location>
</feature>
<keyword evidence="2" id="KW-0813">Transport</keyword>